<feature type="region of interest" description="Disordered" evidence="1">
    <location>
        <begin position="37"/>
        <end position="64"/>
    </location>
</feature>
<evidence type="ECO:0000313" key="3">
    <source>
        <dbReference type="EMBL" id="CAG8952545.1"/>
    </source>
</evidence>
<keyword evidence="4" id="KW-1185">Reference proteome</keyword>
<dbReference type="PANTHER" id="PTHR35391:SF5">
    <property type="entry name" value="DUF6590 DOMAIN-CONTAINING PROTEIN"/>
    <property type="match status" value="1"/>
</dbReference>
<dbReference type="PANTHER" id="PTHR35391">
    <property type="entry name" value="C2H2-TYPE DOMAIN-CONTAINING PROTEIN-RELATED"/>
    <property type="match status" value="1"/>
</dbReference>
<dbReference type="EMBL" id="CAJVRL010000046">
    <property type="protein sequence ID" value="CAG8952545.1"/>
    <property type="molecule type" value="Genomic_DNA"/>
</dbReference>
<feature type="region of interest" description="Disordered" evidence="1">
    <location>
        <begin position="208"/>
        <end position="252"/>
    </location>
</feature>
<gene>
    <name evidence="3" type="ORF">HYFRA_00009649</name>
</gene>
<organism evidence="3 4">
    <name type="scientific">Hymenoscyphus fraxineus</name>
    <dbReference type="NCBI Taxonomy" id="746836"/>
    <lineage>
        <taxon>Eukaryota</taxon>
        <taxon>Fungi</taxon>
        <taxon>Dikarya</taxon>
        <taxon>Ascomycota</taxon>
        <taxon>Pezizomycotina</taxon>
        <taxon>Leotiomycetes</taxon>
        <taxon>Helotiales</taxon>
        <taxon>Helotiaceae</taxon>
        <taxon>Hymenoscyphus</taxon>
    </lineage>
</organism>
<dbReference type="Proteomes" id="UP000696280">
    <property type="component" value="Unassembled WGS sequence"/>
</dbReference>
<accession>A0A9N9KUU5</accession>
<comment type="caution">
    <text evidence="3">The sequence shown here is derived from an EMBL/GenBank/DDBJ whole genome shotgun (WGS) entry which is preliminary data.</text>
</comment>
<evidence type="ECO:0000313" key="4">
    <source>
        <dbReference type="Proteomes" id="UP000696280"/>
    </source>
</evidence>
<feature type="region of interest" description="Disordered" evidence="1">
    <location>
        <begin position="1"/>
        <end position="22"/>
    </location>
</feature>
<dbReference type="InterPro" id="IPR046497">
    <property type="entry name" value="DUF6590"/>
</dbReference>
<evidence type="ECO:0000256" key="1">
    <source>
        <dbReference type="SAM" id="MobiDB-lite"/>
    </source>
</evidence>
<protein>
    <recommendedName>
        <fullName evidence="2">DUF6590 domain-containing protein</fullName>
    </recommendedName>
</protein>
<reference evidence="3" key="1">
    <citation type="submission" date="2021-07" db="EMBL/GenBank/DDBJ databases">
        <authorList>
            <person name="Durling M."/>
        </authorList>
    </citation>
    <scope>NUCLEOTIDE SEQUENCE</scope>
</reference>
<dbReference type="OrthoDB" id="3559580at2759"/>
<evidence type="ECO:0000259" key="2">
    <source>
        <dbReference type="Pfam" id="PF20233"/>
    </source>
</evidence>
<dbReference type="AlphaFoldDB" id="A0A9N9KUU5"/>
<sequence length="434" mass="47534">MSKHHREKATEWSAWNKHPDNGKFYCYRTNSSGQTEYYYREDEPRTIPEASNSSGGGYTDNSSYGYGASSSQYPSVDGMTSAFASTNLSSSSGYTVPASTSTTIGSSSSTQTPYQINYNTTLPTTPLGYGLQTSQWKGNNQYASNTTGPSATPYQSNYTSSNSTFGSSAPYYSANAASNLTTGSAAPYYSSNTGSSLTTGAPLSYYPEASGSTPSTSTYTYNTGDPKTSDAYQEGGSGQITPREKGPPLNSKVIPKSKYEKFDSNFKVHHSKDFKPGAVIKLLWSEPRGETSYAYKTNVTAYKHETGSQSFHTKMRRFIVISVGKGYCQCVPILTYQHQATRKSGVRAEEHAAVYVRGSAPRAIEGEDALTNEPIEIAMRTIREKLDAESRIHYAKTYCVEHNLKINIIGDIAPEFRKRFSADLEKIQGTMEHI</sequence>
<proteinExistence type="predicted"/>
<feature type="compositionally biased region" description="Low complexity" evidence="1">
    <location>
        <begin position="210"/>
        <end position="224"/>
    </location>
</feature>
<dbReference type="Pfam" id="PF20233">
    <property type="entry name" value="DUF6590"/>
    <property type="match status" value="1"/>
</dbReference>
<feature type="region of interest" description="Disordered" evidence="1">
    <location>
        <begin position="140"/>
        <end position="160"/>
    </location>
</feature>
<feature type="domain" description="DUF6590" evidence="2">
    <location>
        <begin position="272"/>
        <end position="420"/>
    </location>
</feature>
<name>A0A9N9KUU5_9HELO</name>